<feature type="compositionally biased region" description="Basic and acidic residues" evidence="3">
    <location>
        <begin position="1103"/>
        <end position="1113"/>
    </location>
</feature>
<comment type="caution">
    <text evidence="5">The sequence shown here is derived from an EMBL/GenBank/DDBJ whole genome shotgun (WGS) entry which is preliminary data.</text>
</comment>
<feature type="compositionally biased region" description="Basic and acidic residues" evidence="3">
    <location>
        <begin position="1063"/>
        <end position="1089"/>
    </location>
</feature>
<feature type="region of interest" description="Disordered" evidence="3">
    <location>
        <begin position="814"/>
        <end position="1117"/>
    </location>
</feature>
<feature type="region of interest" description="Disordered" evidence="3">
    <location>
        <begin position="1337"/>
        <end position="1373"/>
    </location>
</feature>
<sequence length="1796" mass="192862">ASPLCPNLLGFPPSSSYTLRPSLSSSSSSQLLGQKLNSVSSASSPSLPLLSSSSSSSSLLLSPPPTLGGEEVGRGREGGQKSSSSSSFVAARSPRVPPSASVYTPHSQTPIPEASSPSRTPDLPFSSEVTTGTTPVDVSSSPPRRSLPASSSSSSLSVPRLEVKGTMNAPLDAPHTCATKRPGEQLPSSSSPSLSPTTLMSPAAANTTEPRKVSSDVSSSLRSRGTDDGWSLADQTLHVGAIATSLSPHHRQASSSVVGRETRQEGESTRRHDKAVLGEDSIHCRVRGGLSSARTERACIISNPPEISVGEGSMRQIKKDDGEKGRKLQGNDEDEEDLPLPLRIHDRGPPLPPNRADSSSSSSSSLSSSSSSHRRGAKVGETSNEKEFYARRSLDSTEEKERETTSERVGMGSSLFSSSSSQTGGTAIGRDTIRSSSSLSSSSPTIVLPGPHPPVPDCSHEEKDISPSSSSHLPPGNSGPFQGPSRSSSSSSLVVLLPLASSACGNEENVAIKASPSGTEEGNRTCVEGVGEDERHLSTGVVILSPSSSSSSSSQLLLSSDDKTSTPSHTRSLVKKTTDTSPSATSYSLNHLEEEAEKEKKKAIQLVVSKEREEGENDGNEEEEEEETEGMTEHSVEDHSSRRPYQAWPGIPLPLDPHARLVGIEISECWVVKSSLYPLVLACWIFTPVSIRLTGGGGEGEAQERRRNRKKKALPEVTMSRKEPVGLNEEDAEREERSRRRENTREKEEAEEGGVNVERREDKMIIAGKRVREIEREEKEEKQRIEDLTAVNRRKVEEIKEDMMIIMTASMHATMSKEEEEGGGEQKRGLESVLERINREKDEEDFNFPLARGADPLQRGERSKGEEEKEEVRQLGGVSFHAKEKNRILKEDAEKEKKPGDGSDRDRQMSVACEKYEERKDSQEKKEAIHLTEKRGEVMDRDFKCLPDTNSKTSAREKASITNVHDHLPSCDSDKFLPVSSARSPTYPDNPFSFPGRKLGEGEEESRGERKVKLVGDAKLEEEAKAEKKKKMERVPGAAGTLVGSIRSSLSQGRGGEEEEENEKDKKRRGEVEKMDDIEEKRRKEEKYGDSQSAASVSPSNDQHMRSSKREGRGGSLSAGRLEKKLFLYKAGDDLRQDMLVLQIISIIDCLFKQYGLDLKLTPYRVVAFSTDDGLIEFVQGAECLSSIKKKHKNLINYFTYLHPDPNSPCGFSKRVLSNFIRSCAGSSLVTFLLGIGDRHLDNILVRHDGRLCHIDFGFILGEDPKPFPPPMKICSEMLEVLGGIGGEGYNLFVAQCCQGYKILRRHANLLCVLLDLMIDSGIKDIKKNLVVVSSPSPPPLPLPSSSTTSSSAPPSPPILSSNPSASHQSYSFSTSTSNSNILPLRLSSKGNLFGSSSTQPPPQGNPSSSSSYIRTQSSSHSHAAAGAGGEKEDMSVVSSSHATAASLSPFKESPPPTKNALPVSLPSGGVDVSSSLSPSRGEGGVGGGDLTIDPPNHKGGGSHRMRNPSVPSVASHPSRHSESPTASSSSCHHSVDRNEGKGESEGRGSAMMTPKLSERQSCSPSSSSLASSSPQLIDRARRGSVHTPQKTPPLGDPRQATPLSSHPPDTSRAATSTVREPPPPTSPLLLSPVRPLIDDSSAPKGLSGKGETSSSVRSHPKSHHVQSDNPVVLLSSSSSSSISSSSHPNHPSSSSKATSTSSPSTLVGAASRHLSPSMIATTATPAIAPSGLVGAGLIERRKVVCTAVDKVKEKLRLDLNDEDAERYLVGVITSSAKALFPAVVDKLHEWALYWR</sequence>
<feature type="compositionally biased region" description="Polar residues" evidence="3">
    <location>
        <begin position="1090"/>
        <end position="1102"/>
    </location>
</feature>
<dbReference type="RefSeq" id="XP_067919947.1">
    <property type="nucleotide sequence ID" value="XM_068068079.1"/>
</dbReference>
<dbReference type="InterPro" id="IPR036940">
    <property type="entry name" value="PI3/4_kinase_cat_sf"/>
</dbReference>
<feature type="region of interest" description="Disordered" evidence="3">
    <location>
        <begin position="1391"/>
        <end position="1710"/>
    </location>
</feature>
<feature type="compositionally biased region" description="Low complexity" evidence="3">
    <location>
        <begin position="1524"/>
        <end position="1533"/>
    </location>
</feature>
<dbReference type="PANTHER" id="PTHR10048">
    <property type="entry name" value="PHOSPHATIDYLINOSITOL KINASE"/>
    <property type="match status" value="1"/>
</dbReference>
<dbReference type="GeneID" id="94431290"/>
<feature type="compositionally biased region" description="Polar residues" evidence="3">
    <location>
        <begin position="101"/>
        <end position="119"/>
    </location>
</feature>
<dbReference type="PROSITE" id="PS00916">
    <property type="entry name" value="PI3_4_KINASE_2"/>
    <property type="match status" value="1"/>
</dbReference>
<dbReference type="VEuPathDB" id="ToxoDB:CSUI_007937"/>
<dbReference type="InterPro" id="IPR057756">
    <property type="entry name" value="PI3-kinase_type3/VPS34_cat"/>
</dbReference>
<feature type="compositionally biased region" description="Low complexity" evidence="3">
    <location>
        <begin position="1560"/>
        <end position="1574"/>
    </location>
</feature>
<feature type="compositionally biased region" description="Basic and acidic residues" evidence="3">
    <location>
        <begin position="824"/>
        <end position="841"/>
    </location>
</feature>
<feature type="region of interest" description="Disordered" evidence="3">
    <location>
        <begin position="304"/>
        <end position="492"/>
    </location>
</feature>
<dbReference type="GO" id="GO:0005768">
    <property type="term" value="C:endosome"/>
    <property type="evidence" value="ECO:0007669"/>
    <property type="project" value="TreeGrafter"/>
</dbReference>
<keyword evidence="2 5" id="KW-0418">Kinase</keyword>
<dbReference type="GO" id="GO:0048015">
    <property type="term" value="P:phosphatidylinositol-mediated signaling"/>
    <property type="evidence" value="ECO:0007669"/>
    <property type="project" value="TreeGrafter"/>
</dbReference>
<feature type="region of interest" description="Disordered" evidence="3">
    <location>
        <begin position="694"/>
        <end position="756"/>
    </location>
</feature>
<dbReference type="GO" id="GO:0016303">
    <property type="term" value="F:1-phosphatidylinositol-3-kinase activity"/>
    <property type="evidence" value="ECO:0007669"/>
    <property type="project" value="TreeGrafter"/>
</dbReference>
<dbReference type="InterPro" id="IPR015433">
    <property type="entry name" value="PI3/4_kinase"/>
</dbReference>
<dbReference type="Pfam" id="PF00454">
    <property type="entry name" value="PI3_PI4_kinase"/>
    <property type="match status" value="1"/>
</dbReference>
<feature type="compositionally biased region" description="Low complexity" evidence="3">
    <location>
        <begin position="1406"/>
        <end position="1426"/>
    </location>
</feature>
<dbReference type="Gene3D" id="1.10.1070.11">
    <property type="entry name" value="Phosphatidylinositol 3-/4-kinase, catalytic domain"/>
    <property type="match status" value="1"/>
</dbReference>
<feature type="region of interest" description="Disordered" evidence="3">
    <location>
        <begin position="505"/>
        <end position="645"/>
    </location>
</feature>
<feature type="compositionally biased region" description="Polar residues" evidence="3">
    <location>
        <begin position="579"/>
        <end position="589"/>
    </location>
</feature>
<dbReference type="PROSITE" id="PS50290">
    <property type="entry name" value="PI3_4_KINASE_3"/>
    <property type="match status" value="1"/>
</dbReference>
<feature type="compositionally biased region" description="Basic and acidic residues" evidence="3">
    <location>
        <begin position="1534"/>
        <end position="1547"/>
    </location>
</feature>
<dbReference type="SUPFAM" id="SSF56112">
    <property type="entry name" value="Protein kinase-like (PK-like)"/>
    <property type="match status" value="1"/>
</dbReference>
<feature type="compositionally biased region" description="Basic and acidic residues" evidence="3">
    <location>
        <begin position="591"/>
        <end position="602"/>
    </location>
</feature>
<dbReference type="GO" id="GO:0000045">
    <property type="term" value="P:autophagosome assembly"/>
    <property type="evidence" value="ECO:0007669"/>
    <property type="project" value="TreeGrafter"/>
</dbReference>
<feature type="compositionally biased region" description="Low complexity" evidence="3">
    <location>
        <begin position="14"/>
        <end position="61"/>
    </location>
</feature>
<name>A0A2C6KM72_9APIC</name>
<dbReference type="CDD" id="cd00896">
    <property type="entry name" value="PI3Kc_III"/>
    <property type="match status" value="1"/>
</dbReference>
<protein>
    <submittedName>
        <fullName evidence="5">Phosphatidylinositol 3-and 4-kinase</fullName>
    </submittedName>
</protein>
<dbReference type="GO" id="GO:0005777">
    <property type="term" value="C:peroxisome"/>
    <property type="evidence" value="ECO:0007669"/>
    <property type="project" value="TreeGrafter"/>
</dbReference>
<feature type="compositionally biased region" description="Basic and acidic residues" evidence="3">
    <location>
        <begin position="317"/>
        <end position="330"/>
    </location>
</feature>
<keyword evidence="6" id="KW-1185">Reference proteome</keyword>
<feature type="domain" description="PI3K/PI4K catalytic" evidence="4">
    <location>
        <begin position="1098"/>
        <end position="1364"/>
    </location>
</feature>
<evidence type="ECO:0000256" key="3">
    <source>
        <dbReference type="SAM" id="MobiDB-lite"/>
    </source>
</evidence>
<accession>A0A2C6KM72</accession>
<dbReference type="GO" id="GO:0006897">
    <property type="term" value="P:endocytosis"/>
    <property type="evidence" value="ECO:0007669"/>
    <property type="project" value="TreeGrafter"/>
</dbReference>
<evidence type="ECO:0000313" key="6">
    <source>
        <dbReference type="Proteomes" id="UP000221165"/>
    </source>
</evidence>
<feature type="compositionally biased region" description="Basic and acidic residues" evidence="3">
    <location>
        <begin position="383"/>
        <end position="406"/>
    </location>
</feature>
<feature type="compositionally biased region" description="Acidic residues" evidence="3">
    <location>
        <begin position="614"/>
        <end position="630"/>
    </location>
</feature>
<reference evidence="5 6" key="1">
    <citation type="journal article" date="2017" name="Int. J. Parasitol.">
        <title>The genome of the protozoan parasite Cystoisospora suis and a reverse vaccinology approach to identify vaccine candidates.</title>
        <authorList>
            <person name="Palmieri N."/>
            <person name="Shrestha A."/>
            <person name="Ruttkowski B."/>
            <person name="Beck T."/>
            <person name="Vogl C."/>
            <person name="Tomley F."/>
            <person name="Blake D.P."/>
            <person name="Joachim A."/>
        </authorList>
    </citation>
    <scope>NUCLEOTIDE SEQUENCE [LARGE SCALE GENOMIC DNA]</scope>
    <source>
        <strain evidence="5 6">Wien I</strain>
    </source>
</reference>
<dbReference type="GO" id="GO:0034271">
    <property type="term" value="C:phosphatidylinositol 3-kinase complex, class III, type I"/>
    <property type="evidence" value="ECO:0007669"/>
    <property type="project" value="TreeGrafter"/>
</dbReference>
<gene>
    <name evidence="5" type="ORF">CSUI_007937</name>
</gene>
<feature type="compositionally biased region" description="Basic and acidic residues" evidence="3">
    <location>
        <begin position="631"/>
        <end position="641"/>
    </location>
</feature>
<feature type="region of interest" description="Disordered" evidence="3">
    <location>
        <begin position="1"/>
        <end position="276"/>
    </location>
</feature>
<evidence type="ECO:0000259" key="4">
    <source>
        <dbReference type="PROSITE" id="PS50290"/>
    </source>
</evidence>
<feature type="compositionally biased region" description="Low complexity" evidence="3">
    <location>
        <begin position="135"/>
        <end position="160"/>
    </location>
</feature>
<feature type="compositionally biased region" description="Basic and acidic residues" evidence="3">
    <location>
        <begin position="260"/>
        <end position="276"/>
    </location>
</feature>
<feature type="compositionally biased region" description="Basic and acidic residues" evidence="3">
    <location>
        <begin position="998"/>
        <end position="1026"/>
    </location>
</feature>
<feature type="compositionally biased region" description="Low complexity" evidence="3">
    <location>
        <begin position="1344"/>
        <end position="1373"/>
    </location>
</feature>
<dbReference type="Proteomes" id="UP000221165">
    <property type="component" value="Unassembled WGS sequence"/>
</dbReference>
<dbReference type="InterPro" id="IPR011009">
    <property type="entry name" value="Kinase-like_dom_sf"/>
</dbReference>
<dbReference type="SMART" id="SM00146">
    <property type="entry name" value="PI3Kc"/>
    <property type="match status" value="1"/>
</dbReference>
<evidence type="ECO:0000256" key="1">
    <source>
        <dbReference type="ARBA" id="ARBA00022679"/>
    </source>
</evidence>
<feature type="compositionally biased region" description="Basic and acidic residues" evidence="3">
    <location>
        <begin position="734"/>
        <end position="748"/>
    </location>
</feature>
<feature type="compositionally biased region" description="Low complexity" evidence="3">
    <location>
        <begin position="186"/>
        <end position="202"/>
    </location>
</feature>
<feature type="compositionally biased region" description="Low complexity" evidence="3">
    <location>
        <begin position="544"/>
        <end position="559"/>
    </location>
</feature>
<dbReference type="InterPro" id="IPR000403">
    <property type="entry name" value="PI3/4_kinase_cat_dom"/>
</dbReference>
<dbReference type="EMBL" id="MIGC01004301">
    <property type="protein sequence ID" value="PHJ18239.1"/>
    <property type="molecule type" value="Genomic_DNA"/>
</dbReference>
<feature type="non-terminal residue" evidence="5">
    <location>
        <position position="1"/>
    </location>
</feature>
<feature type="compositionally biased region" description="Low complexity" evidence="3">
    <location>
        <begin position="1436"/>
        <end position="1449"/>
    </location>
</feature>
<proteinExistence type="predicted"/>
<dbReference type="Gene3D" id="3.30.1010.10">
    <property type="entry name" value="Phosphatidylinositol 3-kinase Catalytic Subunit, Chain A, domain 4"/>
    <property type="match status" value="1"/>
</dbReference>
<feature type="compositionally biased region" description="Polar residues" evidence="3">
    <location>
        <begin position="1602"/>
        <end position="1615"/>
    </location>
</feature>
<feature type="compositionally biased region" description="Low complexity" evidence="3">
    <location>
        <begin position="358"/>
        <end position="371"/>
    </location>
</feature>
<organism evidence="5 6">
    <name type="scientific">Cystoisospora suis</name>
    <dbReference type="NCBI Taxonomy" id="483139"/>
    <lineage>
        <taxon>Eukaryota</taxon>
        <taxon>Sar</taxon>
        <taxon>Alveolata</taxon>
        <taxon>Apicomplexa</taxon>
        <taxon>Conoidasida</taxon>
        <taxon>Coccidia</taxon>
        <taxon>Eucoccidiorida</taxon>
        <taxon>Eimeriorina</taxon>
        <taxon>Sarcocystidae</taxon>
        <taxon>Cystoisospora</taxon>
    </lineage>
</organism>
<dbReference type="PANTHER" id="PTHR10048:SF7">
    <property type="entry name" value="PHOSPHATIDYLINOSITOL 3-KINASE CATALYTIC SUBUNIT TYPE 3"/>
    <property type="match status" value="1"/>
</dbReference>
<feature type="compositionally biased region" description="Basic and acidic residues" evidence="3">
    <location>
        <begin position="954"/>
        <end position="975"/>
    </location>
</feature>
<feature type="compositionally biased region" description="Basic and acidic residues" evidence="3">
    <location>
        <begin position="881"/>
        <end position="945"/>
    </location>
</feature>
<feature type="compositionally biased region" description="Basic and acidic residues" evidence="3">
    <location>
        <begin position="858"/>
        <end position="873"/>
    </location>
</feature>
<dbReference type="GO" id="GO:0000407">
    <property type="term" value="C:phagophore assembly site"/>
    <property type="evidence" value="ECO:0007669"/>
    <property type="project" value="TreeGrafter"/>
</dbReference>
<dbReference type="GO" id="GO:0034272">
    <property type="term" value="C:phosphatidylinositol 3-kinase complex, class III, type II"/>
    <property type="evidence" value="ECO:0007669"/>
    <property type="project" value="TreeGrafter"/>
</dbReference>
<feature type="compositionally biased region" description="Low complexity" evidence="3">
    <location>
        <begin position="1676"/>
        <end position="1706"/>
    </location>
</feature>
<dbReference type="InterPro" id="IPR018936">
    <property type="entry name" value="PI3/4_kinase_CS"/>
</dbReference>
<dbReference type="OrthoDB" id="333371at2759"/>
<evidence type="ECO:0000313" key="5">
    <source>
        <dbReference type="EMBL" id="PHJ18239.1"/>
    </source>
</evidence>
<keyword evidence="1" id="KW-0808">Transferase</keyword>
<evidence type="ECO:0000256" key="2">
    <source>
        <dbReference type="ARBA" id="ARBA00022777"/>
    </source>
</evidence>